<keyword evidence="3" id="KW-1185">Reference proteome</keyword>
<name>A0ABU4VMM5_9ACTN</name>
<proteinExistence type="predicted"/>
<dbReference type="EMBL" id="JAXAVX010000009">
    <property type="protein sequence ID" value="MDX8152879.1"/>
    <property type="molecule type" value="Genomic_DNA"/>
</dbReference>
<organism evidence="2 3">
    <name type="scientific">Patulibacter brassicae</name>
    <dbReference type="NCBI Taxonomy" id="1705717"/>
    <lineage>
        <taxon>Bacteria</taxon>
        <taxon>Bacillati</taxon>
        <taxon>Actinomycetota</taxon>
        <taxon>Thermoleophilia</taxon>
        <taxon>Solirubrobacterales</taxon>
        <taxon>Patulibacteraceae</taxon>
        <taxon>Patulibacter</taxon>
    </lineage>
</organism>
<evidence type="ECO:0000313" key="2">
    <source>
        <dbReference type="EMBL" id="MDX8152879.1"/>
    </source>
</evidence>
<evidence type="ECO:0000313" key="3">
    <source>
        <dbReference type="Proteomes" id="UP001277761"/>
    </source>
</evidence>
<evidence type="ECO:0000256" key="1">
    <source>
        <dbReference type="SAM" id="MobiDB-lite"/>
    </source>
</evidence>
<protein>
    <recommendedName>
        <fullName evidence="4">Ribosomal protein L7/L12 C-terminal domain-containing protein</fullName>
    </recommendedName>
</protein>
<dbReference type="Proteomes" id="UP001277761">
    <property type="component" value="Unassembled WGS sequence"/>
</dbReference>
<evidence type="ECO:0008006" key="4">
    <source>
        <dbReference type="Google" id="ProtNLM"/>
    </source>
</evidence>
<feature type="region of interest" description="Disordered" evidence="1">
    <location>
        <begin position="29"/>
        <end position="48"/>
    </location>
</feature>
<sequence>MAIPKTTAQPSRRSLLRRIRALEARLEEIGDEPAGVRATDARSTGVDPATEVQELLASGRPMAAMRRYRELTGADEAAARAYIARHGGLDASAD</sequence>
<dbReference type="RefSeq" id="WP_319955034.1">
    <property type="nucleotide sequence ID" value="NZ_JAXAVX010000009.1"/>
</dbReference>
<reference evidence="2 3" key="1">
    <citation type="submission" date="2023-11" db="EMBL/GenBank/DDBJ databases">
        <authorList>
            <person name="Xu M."/>
            <person name="Jiang T."/>
        </authorList>
    </citation>
    <scope>NUCLEOTIDE SEQUENCE [LARGE SCALE GENOMIC DNA]</scope>
    <source>
        <strain evidence="2 3">SD</strain>
    </source>
</reference>
<accession>A0ABU4VMM5</accession>
<gene>
    <name evidence="2" type="ORF">SK069_14855</name>
</gene>
<comment type="caution">
    <text evidence="2">The sequence shown here is derived from an EMBL/GenBank/DDBJ whole genome shotgun (WGS) entry which is preliminary data.</text>
</comment>